<evidence type="ECO:0000256" key="1">
    <source>
        <dbReference type="SAM" id="SignalP"/>
    </source>
</evidence>
<evidence type="ECO:0000313" key="3">
    <source>
        <dbReference type="Proteomes" id="UP000028630"/>
    </source>
</evidence>
<gene>
    <name evidence="2" type="ORF">GTGU_02842</name>
</gene>
<keyword evidence="3" id="KW-1185">Reference proteome</keyword>
<sequence length="121" mass="14136">MKYVILILSLLLCGCSPINIEPAIQNANTFHELYQRGDYSNIYDLTSANLKKTTLKKDFIDFMVSAKEKDLGSFIKSNLRFKKSLTIYFRTMRYLWCIIPSTQKELSGKYLYLKWKIENGS</sequence>
<dbReference type="PROSITE" id="PS51257">
    <property type="entry name" value="PROKAR_LIPOPROTEIN"/>
    <property type="match status" value="1"/>
</dbReference>
<proteinExistence type="predicted"/>
<feature type="chain" id="PRO_5001786176" evidence="1">
    <location>
        <begin position="21"/>
        <end position="121"/>
    </location>
</feature>
<comment type="caution">
    <text evidence="2">The sequence shown here is derived from an EMBL/GenBank/DDBJ whole genome shotgun (WGS) entry which is preliminary data.</text>
</comment>
<feature type="signal peptide" evidence="1">
    <location>
        <begin position="1"/>
        <end position="20"/>
    </location>
</feature>
<dbReference type="EMBL" id="JMTB01000090">
    <property type="protein sequence ID" value="KFC05456.1"/>
    <property type="molecule type" value="Genomic_DNA"/>
</dbReference>
<dbReference type="Proteomes" id="UP000028630">
    <property type="component" value="Unassembled WGS sequence"/>
</dbReference>
<dbReference type="eggNOG" id="ENOG502ZITP">
    <property type="taxonomic scope" value="Bacteria"/>
</dbReference>
<dbReference type="RefSeq" id="WP_245609616.1">
    <property type="nucleotide sequence ID" value="NZ_JMTB01000090.1"/>
</dbReference>
<keyword evidence="1" id="KW-0732">Signal</keyword>
<evidence type="ECO:0000313" key="2">
    <source>
        <dbReference type="EMBL" id="KFC05456.1"/>
    </source>
</evidence>
<accession>A0A085A5G1</accession>
<name>A0A085A5G1_9ENTR</name>
<protein>
    <submittedName>
        <fullName evidence="2">Type IV secretion protein</fullName>
    </submittedName>
</protein>
<dbReference type="AlphaFoldDB" id="A0A085A5G1"/>
<organism evidence="2 3">
    <name type="scientific">Trabulsiella guamensis ATCC 49490</name>
    <dbReference type="NCBI Taxonomy" id="1005994"/>
    <lineage>
        <taxon>Bacteria</taxon>
        <taxon>Pseudomonadati</taxon>
        <taxon>Pseudomonadota</taxon>
        <taxon>Gammaproteobacteria</taxon>
        <taxon>Enterobacterales</taxon>
        <taxon>Enterobacteriaceae</taxon>
        <taxon>Trabulsiella</taxon>
    </lineage>
</organism>
<reference evidence="3" key="1">
    <citation type="submission" date="2014-05" db="EMBL/GenBank/DDBJ databases">
        <title>ATOL: Assembling a taxonomically balanced genome-scale reconstruction of the evolutionary history of the Enterobacteriaceae.</title>
        <authorList>
            <person name="Plunkett G. III"/>
            <person name="Neeno-Eckwall E.C."/>
            <person name="Glasner J.D."/>
            <person name="Perna N.T."/>
        </authorList>
    </citation>
    <scope>NUCLEOTIDE SEQUENCE [LARGE SCALE GENOMIC DNA]</scope>
    <source>
        <strain evidence="3">ATCC 49490</strain>
    </source>
</reference>